<dbReference type="Proteomes" id="UP000196239">
    <property type="component" value="Chromosome 1"/>
</dbReference>
<reference evidence="2" key="1">
    <citation type="submission" date="2015-10" db="EMBL/GenBank/DDBJ databases">
        <authorList>
            <person name="Lehtovirta-Morley L.E."/>
            <person name="Vieille C."/>
        </authorList>
    </citation>
    <scope>NUCLEOTIDE SEQUENCE [LARGE SCALE GENOMIC DNA]</scope>
</reference>
<evidence type="ECO:0000313" key="2">
    <source>
        <dbReference type="Proteomes" id="UP000196239"/>
    </source>
</evidence>
<sequence>MSMPDNTDQDELVSSIKAIDELVEEAIQIYELDNEKTNLTDELYNSLRTITNYLGFSMDVDPRLLSLSQDTRIILMPSLDLLIIKPNFKSEQKRLDQLSLDETSNILKSVIPNLISMTRADRILKNQKIAFVREATHRLKRLPGSSTEDMIVNDSSLHVEGV</sequence>
<organism evidence="1 2">
    <name type="scientific">Nitrosotalea devaniterrae</name>
    <dbReference type="NCBI Taxonomy" id="1078905"/>
    <lineage>
        <taxon>Archaea</taxon>
        <taxon>Nitrososphaerota</taxon>
        <taxon>Nitrososphaeria</taxon>
        <taxon>Nitrosotaleales</taxon>
        <taxon>Nitrosotaleaceae</taxon>
        <taxon>Nitrosotalea</taxon>
    </lineage>
</organism>
<protein>
    <submittedName>
        <fullName evidence="1">Uncharacterized protein</fullName>
    </submittedName>
</protein>
<dbReference type="KEGG" id="ndv:NDEV_0965"/>
<evidence type="ECO:0000313" key="1">
    <source>
        <dbReference type="EMBL" id="CUR51730.1"/>
    </source>
</evidence>
<gene>
    <name evidence="1" type="ORF">NDEV_0965</name>
</gene>
<proteinExistence type="predicted"/>
<name>A0A128A2Z7_9ARCH</name>
<accession>A0A128A2Z7</accession>
<dbReference type="AlphaFoldDB" id="A0A128A2Z7"/>
<dbReference type="EMBL" id="LN890280">
    <property type="protein sequence ID" value="CUR51730.1"/>
    <property type="molecule type" value="Genomic_DNA"/>
</dbReference>
<keyword evidence="2" id="KW-1185">Reference proteome</keyword>